<keyword evidence="3" id="KW-1185">Reference proteome</keyword>
<sequence length="49" mass="5491">MQQIPYASMVGSLIYVIVCTRLDIAYVVGIVSRFLSNHVKSIEMLLNGF</sequence>
<gene>
    <name evidence="2" type="ORF">KK1_004725</name>
</gene>
<protein>
    <submittedName>
        <fullName evidence="2">Retrovirus-related Pol polyprotein from transposon TNT 1-94</fullName>
    </submittedName>
</protein>
<feature type="transmembrane region" description="Helical" evidence="1">
    <location>
        <begin position="12"/>
        <end position="35"/>
    </location>
</feature>
<evidence type="ECO:0000313" key="2">
    <source>
        <dbReference type="EMBL" id="KYP72141.1"/>
    </source>
</evidence>
<proteinExistence type="predicted"/>
<evidence type="ECO:0000313" key="3">
    <source>
        <dbReference type="Proteomes" id="UP000075243"/>
    </source>
</evidence>
<keyword evidence="1" id="KW-0472">Membrane</keyword>
<dbReference type="Proteomes" id="UP000075243">
    <property type="component" value="Chromosome 2"/>
</dbReference>
<keyword evidence="1" id="KW-1133">Transmembrane helix</keyword>
<dbReference type="EMBL" id="CM003604">
    <property type="protein sequence ID" value="KYP72141.1"/>
    <property type="molecule type" value="Genomic_DNA"/>
</dbReference>
<evidence type="ECO:0000256" key="1">
    <source>
        <dbReference type="SAM" id="Phobius"/>
    </source>
</evidence>
<name>A0A151TYP5_CAJCA</name>
<keyword evidence="1" id="KW-0812">Transmembrane</keyword>
<accession>A0A151TYP5</accession>
<dbReference type="Gramene" id="C.cajan_04607.t">
    <property type="protein sequence ID" value="C.cajan_04607.t.cds1"/>
    <property type="gene ID" value="C.cajan_04607"/>
</dbReference>
<dbReference type="AlphaFoldDB" id="A0A151TYP5"/>
<reference evidence="2 3" key="1">
    <citation type="journal article" date="2012" name="Nat. Biotechnol.">
        <title>Draft genome sequence of pigeonpea (Cajanus cajan), an orphan legume crop of resource-poor farmers.</title>
        <authorList>
            <person name="Varshney R.K."/>
            <person name="Chen W."/>
            <person name="Li Y."/>
            <person name="Bharti A.K."/>
            <person name="Saxena R.K."/>
            <person name="Schlueter J.A."/>
            <person name="Donoghue M.T."/>
            <person name="Azam S."/>
            <person name="Fan G."/>
            <person name="Whaley A.M."/>
            <person name="Farmer A.D."/>
            <person name="Sheridan J."/>
            <person name="Iwata A."/>
            <person name="Tuteja R."/>
            <person name="Penmetsa R.V."/>
            <person name="Wu W."/>
            <person name="Upadhyaya H.D."/>
            <person name="Yang S.P."/>
            <person name="Shah T."/>
            <person name="Saxena K.B."/>
            <person name="Michael T."/>
            <person name="McCombie W.R."/>
            <person name="Yang B."/>
            <person name="Zhang G."/>
            <person name="Yang H."/>
            <person name="Wang J."/>
            <person name="Spillane C."/>
            <person name="Cook D.R."/>
            <person name="May G.D."/>
            <person name="Xu X."/>
            <person name="Jackson S.A."/>
        </authorList>
    </citation>
    <scope>NUCLEOTIDE SEQUENCE [LARGE SCALE GENOMIC DNA]</scope>
    <source>
        <strain evidence="3">cv. Asha</strain>
    </source>
</reference>
<organism evidence="2 3">
    <name type="scientific">Cajanus cajan</name>
    <name type="common">Pigeon pea</name>
    <name type="synonym">Cajanus indicus</name>
    <dbReference type="NCBI Taxonomy" id="3821"/>
    <lineage>
        <taxon>Eukaryota</taxon>
        <taxon>Viridiplantae</taxon>
        <taxon>Streptophyta</taxon>
        <taxon>Embryophyta</taxon>
        <taxon>Tracheophyta</taxon>
        <taxon>Spermatophyta</taxon>
        <taxon>Magnoliopsida</taxon>
        <taxon>eudicotyledons</taxon>
        <taxon>Gunneridae</taxon>
        <taxon>Pentapetalae</taxon>
        <taxon>rosids</taxon>
        <taxon>fabids</taxon>
        <taxon>Fabales</taxon>
        <taxon>Fabaceae</taxon>
        <taxon>Papilionoideae</taxon>
        <taxon>50 kb inversion clade</taxon>
        <taxon>NPAAA clade</taxon>
        <taxon>indigoferoid/millettioid clade</taxon>
        <taxon>Phaseoleae</taxon>
        <taxon>Cajanus</taxon>
    </lineage>
</organism>